<dbReference type="InterPro" id="IPR003439">
    <property type="entry name" value="ABC_transporter-like_ATP-bd"/>
</dbReference>
<organism evidence="11 12">
    <name type="scientific">Brevibacterium marinum</name>
    <dbReference type="NCBI Taxonomy" id="418643"/>
    <lineage>
        <taxon>Bacteria</taxon>
        <taxon>Bacillati</taxon>
        <taxon>Actinomycetota</taxon>
        <taxon>Actinomycetes</taxon>
        <taxon>Micrococcales</taxon>
        <taxon>Brevibacteriaceae</taxon>
        <taxon>Brevibacterium</taxon>
    </lineage>
</organism>
<dbReference type="Pfam" id="PF00005">
    <property type="entry name" value="ABC_tran"/>
    <property type="match status" value="1"/>
</dbReference>
<dbReference type="GO" id="GO:0043215">
    <property type="term" value="P:daunorubicin transport"/>
    <property type="evidence" value="ECO:0007669"/>
    <property type="project" value="InterPro"/>
</dbReference>
<dbReference type="AlphaFoldDB" id="A0A846RZC0"/>
<dbReference type="InterPro" id="IPR005894">
    <property type="entry name" value="DrrA"/>
</dbReference>
<dbReference type="PANTHER" id="PTHR42711">
    <property type="entry name" value="ABC TRANSPORTER ATP-BINDING PROTEIN"/>
    <property type="match status" value="1"/>
</dbReference>
<dbReference type="RefSeq" id="WP_167950395.1">
    <property type="nucleotide sequence ID" value="NZ_BAAAPQ010000013.1"/>
</dbReference>
<keyword evidence="4" id="KW-0547">Nucleotide-binding</keyword>
<keyword evidence="7" id="KW-0472">Membrane</keyword>
<evidence type="ECO:0000256" key="5">
    <source>
        <dbReference type="ARBA" id="ARBA00022840"/>
    </source>
</evidence>
<dbReference type="Proteomes" id="UP000576792">
    <property type="component" value="Unassembled WGS sequence"/>
</dbReference>
<keyword evidence="5 11" id="KW-0067">ATP-binding</keyword>
<sequence length="338" mass="35993">MRETGERPRGCPALRAAGLVKTYGKVRALDGLSIDIPAGRIHGLLGPNGAGKSTLVNILSTLVEVSEGSAEVVGFDVCTQATEVRRRIGLIGQSAALDEILGGRQNLVMFGQLLGLSRREAASRADELLEKFSLTEAADRAVSTYSGGMRRRLDIAVGMILDPDILFLDEPTTGLDPRGRTDVWNSVREIADRGTTVLLTTQHLEEADVLADRISIMKAGRIIAEGTPSELKQQRGGDRIEITAGDEAKARAIHRALHAGTGAGAGTGATDGAAADETNEVELNEETGVVTYPATRGSRDLSTVIRRLDNAGIIADDIVLRRPTLDEVFLALTEKEHA</sequence>
<evidence type="ECO:0000256" key="1">
    <source>
        <dbReference type="ARBA" id="ARBA00004413"/>
    </source>
</evidence>
<reference evidence="11 12" key="1">
    <citation type="submission" date="2020-03" db="EMBL/GenBank/DDBJ databases">
        <title>Sequencing the genomes of 1000 actinobacteria strains.</title>
        <authorList>
            <person name="Klenk H.-P."/>
        </authorList>
    </citation>
    <scope>NUCLEOTIDE SEQUENCE [LARGE SCALE GENOMIC DNA]</scope>
    <source>
        <strain evidence="11 12">DSM 18964</strain>
    </source>
</reference>
<dbReference type="EMBL" id="JAATJN010000001">
    <property type="protein sequence ID" value="NJC56530.1"/>
    <property type="molecule type" value="Genomic_DNA"/>
</dbReference>
<dbReference type="GO" id="GO:0046677">
    <property type="term" value="P:response to antibiotic"/>
    <property type="evidence" value="ECO:0007669"/>
    <property type="project" value="UniProtKB-KW"/>
</dbReference>
<evidence type="ECO:0000256" key="6">
    <source>
        <dbReference type="ARBA" id="ARBA00022967"/>
    </source>
</evidence>
<keyword evidence="3" id="KW-1003">Cell membrane</keyword>
<keyword evidence="2" id="KW-0813">Transport</keyword>
<dbReference type="Gene3D" id="3.40.50.300">
    <property type="entry name" value="P-loop containing nucleotide triphosphate hydrolases"/>
    <property type="match status" value="1"/>
</dbReference>
<comment type="similarity">
    <text evidence="9">Belongs to the ABC transporter superfamily. Drug exporter-1 (DrugE1) (TC 3.A.1.105) family.</text>
</comment>
<evidence type="ECO:0000313" key="12">
    <source>
        <dbReference type="Proteomes" id="UP000576792"/>
    </source>
</evidence>
<protein>
    <submittedName>
        <fullName evidence="11">ABC-2 type transport system ATP-binding protein</fullName>
    </submittedName>
</protein>
<dbReference type="InterPro" id="IPR050763">
    <property type="entry name" value="ABC_transporter_ATP-binding"/>
</dbReference>
<comment type="subcellular location">
    <subcellularLocation>
        <location evidence="1">Cell membrane</location>
        <topology evidence="1">Peripheral membrane protein</topology>
        <orientation evidence="1">Cytoplasmic side</orientation>
    </subcellularLocation>
</comment>
<dbReference type="SUPFAM" id="SSF52540">
    <property type="entry name" value="P-loop containing nucleoside triphosphate hydrolases"/>
    <property type="match status" value="1"/>
</dbReference>
<comment type="caution">
    <text evidence="11">The sequence shown here is derived from an EMBL/GenBank/DDBJ whole genome shotgun (WGS) entry which is preliminary data.</text>
</comment>
<evidence type="ECO:0000256" key="7">
    <source>
        <dbReference type="ARBA" id="ARBA00023136"/>
    </source>
</evidence>
<dbReference type="PANTHER" id="PTHR42711:SF19">
    <property type="entry name" value="DOXORUBICIN RESISTANCE ATP-BINDING PROTEIN DRRA"/>
    <property type="match status" value="1"/>
</dbReference>
<proteinExistence type="inferred from homology"/>
<keyword evidence="6" id="KW-1278">Translocase</keyword>
<keyword evidence="12" id="KW-1185">Reference proteome</keyword>
<dbReference type="NCBIfam" id="TIGR01188">
    <property type="entry name" value="drrA"/>
    <property type="match status" value="1"/>
</dbReference>
<dbReference type="PROSITE" id="PS50893">
    <property type="entry name" value="ABC_TRANSPORTER_2"/>
    <property type="match status" value="1"/>
</dbReference>
<gene>
    <name evidence="11" type="ORF">BKA07_001565</name>
</gene>
<evidence type="ECO:0000259" key="10">
    <source>
        <dbReference type="PROSITE" id="PS50893"/>
    </source>
</evidence>
<keyword evidence="8" id="KW-0046">Antibiotic resistance</keyword>
<evidence type="ECO:0000256" key="9">
    <source>
        <dbReference type="ARBA" id="ARBA00049985"/>
    </source>
</evidence>
<dbReference type="GO" id="GO:0005886">
    <property type="term" value="C:plasma membrane"/>
    <property type="evidence" value="ECO:0007669"/>
    <property type="project" value="UniProtKB-SubCell"/>
</dbReference>
<evidence type="ECO:0000313" key="11">
    <source>
        <dbReference type="EMBL" id="NJC56530.1"/>
    </source>
</evidence>
<evidence type="ECO:0000256" key="3">
    <source>
        <dbReference type="ARBA" id="ARBA00022475"/>
    </source>
</evidence>
<dbReference type="InterPro" id="IPR017871">
    <property type="entry name" value="ABC_transporter-like_CS"/>
</dbReference>
<evidence type="ECO:0000256" key="8">
    <source>
        <dbReference type="ARBA" id="ARBA00023251"/>
    </source>
</evidence>
<dbReference type="GO" id="GO:0005524">
    <property type="term" value="F:ATP binding"/>
    <property type="evidence" value="ECO:0007669"/>
    <property type="project" value="UniProtKB-KW"/>
</dbReference>
<dbReference type="FunFam" id="3.40.50.300:FF:000589">
    <property type="entry name" value="ABC transporter, ATP-binding subunit"/>
    <property type="match status" value="1"/>
</dbReference>
<evidence type="ECO:0000256" key="2">
    <source>
        <dbReference type="ARBA" id="ARBA00022448"/>
    </source>
</evidence>
<dbReference type="GO" id="GO:0016887">
    <property type="term" value="F:ATP hydrolysis activity"/>
    <property type="evidence" value="ECO:0007669"/>
    <property type="project" value="InterPro"/>
</dbReference>
<dbReference type="InterPro" id="IPR003593">
    <property type="entry name" value="AAA+_ATPase"/>
</dbReference>
<name>A0A846RZC0_9MICO</name>
<accession>A0A846RZC0</accession>
<dbReference type="GO" id="GO:1900753">
    <property type="term" value="P:doxorubicin transport"/>
    <property type="evidence" value="ECO:0007669"/>
    <property type="project" value="InterPro"/>
</dbReference>
<feature type="domain" description="ABC transporter" evidence="10">
    <location>
        <begin position="14"/>
        <end position="244"/>
    </location>
</feature>
<dbReference type="SMART" id="SM00382">
    <property type="entry name" value="AAA"/>
    <property type="match status" value="1"/>
</dbReference>
<dbReference type="PROSITE" id="PS00211">
    <property type="entry name" value="ABC_TRANSPORTER_1"/>
    <property type="match status" value="1"/>
</dbReference>
<evidence type="ECO:0000256" key="4">
    <source>
        <dbReference type="ARBA" id="ARBA00022741"/>
    </source>
</evidence>
<dbReference type="InterPro" id="IPR027417">
    <property type="entry name" value="P-loop_NTPase"/>
</dbReference>